<keyword evidence="4" id="KW-1185">Reference proteome</keyword>
<dbReference type="PANTHER" id="PTHR21340">
    <property type="entry name" value="DIADENOSINE 5,5-P1,P4-TETRAPHOSPHATE PYROPHOSPHOHYDROLASE MUTT"/>
    <property type="match status" value="1"/>
</dbReference>
<accession>A0A0B2AJ64</accession>
<name>A0A0B2AJ64_9MICC</name>
<dbReference type="OrthoDB" id="4287477at2"/>
<dbReference type="Pfam" id="PF00300">
    <property type="entry name" value="His_Phos_1"/>
    <property type="match status" value="1"/>
</dbReference>
<gene>
    <name evidence="3" type="ORF">LK10_14480</name>
</gene>
<dbReference type="Pfam" id="PF00293">
    <property type="entry name" value="NUDIX"/>
    <property type="match status" value="1"/>
</dbReference>
<dbReference type="InterPro" id="IPR020084">
    <property type="entry name" value="NUDIX_hydrolase_CS"/>
</dbReference>
<protein>
    <submittedName>
        <fullName evidence="3">NUDIX hydrolase</fullName>
    </submittedName>
</protein>
<dbReference type="InterPro" id="IPR000086">
    <property type="entry name" value="NUDIX_hydrolase_dom"/>
</dbReference>
<dbReference type="SUPFAM" id="SSF55811">
    <property type="entry name" value="Nudix"/>
    <property type="match status" value="1"/>
</dbReference>
<dbReference type="AlphaFoldDB" id="A0A0B2AJ64"/>
<dbReference type="InterPro" id="IPR015797">
    <property type="entry name" value="NUDIX_hydrolase-like_dom_sf"/>
</dbReference>
<dbReference type="InterPro" id="IPR013078">
    <property type="entry name" value="His_Pase_superF_clade-1"/>
</dbReference>
<evidence type="ECO:0000256" key="1">
    <source>
        <dbReference type="ARBA" id="ARBA00022801"/>
    </source>
</evidence>
<comment type="caution">
    <text evidence="3">The sequence shown here is derived from an EMBL/GenBank/DDBJ whole genome shotgun (WGS) entry which is preliminary data.</text>
</comment>
<feature type="domain" description="Nudix hydrolase" evidence="2">
    <location>
        <begin position="18"/>
        <end position="146"/>
    </location>
</feature>
<evidence type="ECO:0000259" key="2">
    <source>
        <dbReference type="PROSITE" id="PS51462"/>
    </source>
</evidence>
<organism evidence="3 4">
    <name type="scientific">Sinomonas humi</name>
    <dbReference type="NCBI Taxonomy" id="1338436"/>
    <lineage>
        <taxon>Bacteria</taxon>
        <taxon>Bacillati</taxon>
        <taxon>Actinomycetota</taxon>
        <taxon>Actinomycetes</taxon>
        <taxon>Micrococcales</taxon>
        <taxon>Micrococcaceae</taxon>
        <taxon>Sinomonas</taxon>
    </lineage>
</organism>
<evidence type="ECO:0000313" key="4">
    <source>
        <dbReference type="Proteomes" id="UP000030982"/>
    </source>
</evidence>
<dbReference type="Proteomes" id="UP000030982">
    <property type="component" value="Unassembled WGS sequence"/>
</dbReference>
<dbReference type="Gene3D" id="3.90.79.10">
    <property type="entry name" value="Nucleoside Triphosphate Pyrophosphohydrolase"/>
    <property type="match status" value="1"/>
</dbReference>
<dbReference type="PROSITE" id="PS00893">
    <property type="entry name" value="NUDIX_BOX"/>
    <property type="match status" value="1"/>
</dbReference>
<dbReference type="InterPro" id="IPR051325">
    <property type="entry name" value="Nudix_hydrolase_domain"/>
</dbReference>
<proteinExistence type="predicted"/>
<dbReference type="CDD" id="cd07067">
    <property type="entry name" value="HP_PGM_like"/>
    <property type="match status" value="1"/>
</dbReference>
<reference evidence="3 4" key="1">
    <citation type="submission" date="2014-09" db="EMBL/GenBank/DDBJ databases">
        <title>Genome sequence of Sinomonas sp. MUSC 117.</title>
        <authorList>
            <person name="Lee L.-H."/>
        </authorList>
    </citation>
    <scope>NUCLEOTIDE SEQUENCE [LARGE SCALE GENOMIC DNA]</scope>
    <source>
        <strain evidence="3 4">MUSC 117</strain>
    </source>
</reference>
<dbReference type="EMBL" id="JTDL01000138">
    <property type="protein sequence ID" value="KHL01822.1"/>
    <property type="molecule type" value="Genomic_DNA"/>
</dbReference>
<dbReference type="CDD" id="cd03673">
    <property type="entry name" value="NUDIX_Ap6A_hydrolase"/>
    <property type="match status" value="1"/>
</dbReference>
<evidence type="ECO:0000313" key="3">
    <source>
        <dbReference type="EMBL" id="KHL01822.1"/>
    </source>
</evidence>
<dbReference type="GO" id="GO:0004081">
    <property type="term" value="F:bis(5'-nucleosyl)-tetraphosphatase (asymmetrical) activity"/>
    <property type="evidence" value="ECO:0007669"/>
    <property type="project" value="TreeGrafter"/>
</dbReference>
<dbReference type="GO" id="GO:0006167">
    <property type="term" value="P:AMP biosynthetic process"/>
    <property type="evidence" value="ECO:0007669"/>
    <property type="project" value="TreeGrafter"/>
</dbReference>
<dbReference type="STRING" id="1338436.LK10_14480"/>
<keyword evidence="1 3" id="KW-0378">Hydrolase</keyword>
<dbReference type="SMART" id="SM00855">
    <property type="entry name" value="PGAM"/>
    <property type="match status" value="1"/>
</dbReference>
<sequence length="325" mass="35903">MADQPRIADEGQVLGEPVSVYAAGALPWRIRSGELEVLLIHRPRYDDWSWPKGKQDRGETMPECAIREVREEIGLEEPLGVPLPATSYHVTAGLKIVHYWALKVPPSAVIRPDGTEVDSVHWCGVEEAATLLTNPTDVLPLRWLAECHRRGELDTLPLILLRHAKAKPRGSWTKAEGDRTLAASGVRQAAALARLLAAWRPKRVVTSPWRRCVDTVQPYIAASKGTVKVRLNEKLTEAAYKRKPEKAAAIVGKLFDKRSSALICTHRPVLPALLGAFAERCEPGIESELPAEDPYLAPGEMLVFHVTVEGTPQVVAVEQVKPFED</sequence>
<dbReference type="Gene3D" id="3.40.50.1240">
    <property type="entry name" value="Phosphoglycerate mutase-like"/>
    <property type="match status" value="1"/>
</dbReference>
<dbReference type="SUPFAM" id="SSF53254">
    <property type="entry name" value="Phosphoglycerate mutase-like"/>
    <property type="match status" value="1"/>
</dbReference>
<dbReference type="GO" id="GO:0006754">
    <property type="term" value="P:ATP biosynthetic process"/>
    <property type="evidence" value="ECO:0007669"/>
    <property type="project" value="TreeGrafter"/>
</dbReference>
<dbReference type="PANTHER" id="PTHR21340:SF0">
    <property type="entry name" value="BIS(5'-NUCLEOSYL)-TETRAPHOSPHATASE [ASYMMETRICAL]"/>
    <property type="match status" value="1"/>
</dbReference>
<dbReference type="RefSeq" id="WP_043125136.1">
    <property type="nucleotide sequence ID" value="NZ_JTDL01000138.1"/>
</dbReference>
<dbReference type="InterPro" id="IPR029033">
    <property type="entry name" value="His_PPase_superfam"/>
</dbReference>
<dbReference type="PROSITE" id="PS51462">
    <property type="entry name" value="NUDIX"/>
    <property type="match status" value="1"/>
</dbReference>